<dbReference type="Proteomes" id="UP000053372">
    <property type="component" value="Unassembled WGS sequence"/>
</dbReference>
<evidence type="ECO:0000313" key="3">
    <source>
        <dbReference type="Proteomes" id="UP000053372"/>
    </source>
</evidence>
<proteinExistence type="predicted"/>
<sequence>MARSYSYDLRRKVIEAIELNGMKRCEASEFFNISRNTINTWFQRRRETGDFKAKVRKNRGNGHKITDWEKFRAFVETHGDKTQVEMAELWEGDISDRTISRALKKIGFTRKKRPTATVKEMKLNAKPLSNS</sequence>
<name>A0A0V7ZM37_9CYAN</name>
<dbReference type="Gene3D" id="1.10.10.60">
    <property type="entry name" value="Homeodomain-like"/>
    <property type="match status" value="1"/>
</dbReference>
<accession>A0A0V7ZM37</accession>
<gene>
    <name evidence="2" type="ORF">BC008_22425</name>
</gene>
<dbReference type="InterPro" id="IPR002622">
    <property type="entry name" value="Transposase_14"/>
</dbReference>
<feature type="domain" description="Transposase Synechocystis PCC 6803" evidence="1">
    <location>
        <begin position="4"/>
        <end position="123"/>
    </location>
</feature>
<dbReference type="Pfam" id="PF01710">
    <property type="entry name" value="HTH_Tnp_IS630"/>
    <property type="match status" value="1"/>
</dbReference>
<organism evidence="2 3">
    <name type="scientific">Mastigocoleus testarum BC008</name>
    <dbReference type="NCBI Taxonomy" id="371196"/>
    <lineage>
        <taxon>Bacteria</taxon>
        <taxon>Bacillati</taxon>
        <taxon>Cyanobacteriota</taxon>
        <taxon>Cyanophyceae</taxon>
        <taxon>Nostocales</taxon>
        <taxon>Hapalosiphonaceae</taxon>
        <taxon>Mastigocoleus</taxon>
    </lineage>
</organism>
<dbReference type="EMBL" id="LMTZ01000105">
    <property type="protein sequence ID" value="KST65733.1"/>
    <property type="molecule type" value="Genomic_DNA"/>
</dbReference>
<dbReference type="SUPFAM" id="SSF46689">
    <property type="entry name" value="Homeodomain-like"/>
    <property type="match status" value="1"/>
</dbReference>
<dbReference type="InterPro" id="IPR009057">
    <property type="entry name" value="Homeodomain-like_sf"/>
</dbReference>
<comment type="caution">
    <text evidence="2">The sequence shown here is derived from an EMBL/GenBank/DDBJ whole genome shotgun (WGS) entry which is preliminary data.</text>
</comment>
<reference evidence="2 3" key="1">
    <citation type="journal article" date="2015" name="Genome Announc.">
        <title>Draft Genome of the Euendolithic (true boring) Cyanobacterium Mastigocoleus testarum strain BC008.</title>
        <authorList>
            <person name="Guida B.S."/>
            <person name="Garcia-Pichel F."/>
        </authorList>
    </citation>
    <scope>NUCLEOTIDE SEQUENCE [LARGE SCALE GENOMIC DNA]</scope>
    <source>
        <strain evidence="2 3">BC008</strain>
    </source>
</reference>
<dbReference type="AlphaFoldDB" id="A0A0V7ZM37"/>
<keyword evidence="3" id="KW-1185">Reference proteome</keyword>
<evidence type="ECO:0000313" key="2">
    <source>
        <dbReference type="EMBL" id="KST65733.1"/>
    </source>
</evidence>
<protein>
    <submittedName>
        <fullName evidence="2">Transposase</fullName>
    </submittedName>
</protein>
<evidence type="ECO:0000259" key="1">
    <source>
        <dbReference type="Pfam" id="PF01710"/>
    </source>
</evidence>